<protein>
    <submittedName>
        <fullName evidence="1">Uncharacterized protein</fullName>
    </submittedName>
</protein>
<proteinExistence type="predicted"/>
<reference evidence="1 2" key="1">
    <citation type="journal article" date="2023" name="Plants (Basel)">
        <title>Bridging the Gap: Combining Genomics and Transcriptomics Approaches to Understand Stylosanthes scabra, an Orphan Legume from the Brazilian Caatinga.</title>
        <authorList>
            <person name="Ferreira-Neto J.R.C."/>
            <person name="da Silva M.D."/>
            <person name="Binneck E."/>
            <person name="de Melo N.F."/>
            <person name="da Silva R.H."/>
            <person name="de Melo A.L.T.M."/>
            <person name="Pandolfi V."/>
            <person name="Bustamante F.O."/>
            <person name="Brasileiro-Vidal A.C."/>
            <person name="Benko-Iseppon A.M."/>
        </authorList>
    </citation>
    <scope>NUCLEOTIDE SEQUENCE [LARGE SCALE GENOMIC DNA]</scope>
    <source>
        <tissue evidence="1">Leaves</tissue>
    </source>
</reference>
<evidence type="ECO:0000313" key="1">
    <source>
        <dbReference type="EMBL" id="MED6187827.1"/>
    </source>
</evidence>
<sequence>MFSFPMEAGGFSSSKREIGAQNFRTVYWGGLSLHESFWQIPQRVKLGAAECCMLFVVWLLFQLCEVGGGRVDAIRAN</sequence>
<dbReference type="Proteomes" id="UP001341840">
    <property type="component" value="Unassembled WGS sequence"/>
</dbReference>
<evidence type="ECO:0000313" key="2">
    <source>
        <dbReference type="Proteomes" id="UP001341840"/>
    </source>
</evidence>
<name>A0ABU6WR44_9FABA</name>
<keyword evidence="2" id="KW-1185">Reference proteome</keyword>
<organism evidence="1 2">
    <name type="scientific">Stylosanthes scabra</name>
    <dbReference type="NCBI Taxonomy" id="79078"/>
    <lineage>
        <taxon>Eukaryota</taxon>
        <taxon>Viridiplantae</taxon>
        <taxon>Streptophyta</taxon>
        <taxon>Embryophyta</taxon>
        <taxon>Tracheophyta</taxon>
        <taxon>Spermatophyta</taxon>
        <taxon>Magnoliopsida</taxon>
        <taxon>eudicotyledons</taxon>
        <taxon>Gunneridae</taxon>
        <taxon>Pentapetalae</taxon>
        <taxon>rosids</taxon>
        <taxon>fabids</taxon>
        <taxon>Fabales</taxon>
        <taxon>Fabaceae</taxon>
        <taxon>Papilionoideae</taxon>
        <taxon>50 kb inversion clade</taxon>
        <taxon>dalbergioids sensu lato</taxon>
        <taxon>Dalbergieae</taxon>
        <taxon>Pterocarpus clade</taxon>
        <taxon>Stylosanthes</taxon>
    </lineage>
</organism>
<comment type="caution">
    <text evidence="1">The sequence shown here is derived from an EMBL/GenBank/DDBJ whole genome shotgun (WGS) entry which is preliminary data.</text>
</comment>
<gene>
    <name evidence="1" type="ORF">PIB30_080211</name>
</gene>
<dbReference type="EMBL" id="JASCZI010182404">
    <property type="protein sequence ID" value="MED6187827.1"/>
    <property type="molecule type" value="Genomic_DNA"/>
</dbReference>
<accession>A0ABU6WR44</accession>